<evidence type="ECO:0000313" key="1">
    <source>
        <dbReference type="EMBL" id="WEL19828.1"/>
    </source>
</evidence>
<organism evidence="1 2">
    <name type="scientific">Candidatus Nanohalococcus occultus</name>
    <dbReference type="NCBI Taxonomy" id="2978047"/>
    <lineage>
        <taxon>Archaea</taxon>
        <taxon>Candidatus Nanohalarchaeota</taxon>
        <taxon>Candidatus Nanohalarchaeota incertae sedis</taxon>
        <taxon>Candidatus Nanohalococcus</taxon>
    </lineage>
</organism>
<evidence type="ECO:0000313" key="2">
    <source>
        <dbReference type="Proteomes" id="UP001218034"/>
    </source>
</evidence>
<sequence length="195" mass="23066">MEESVYRSELDDLGSAQVDYDPRKLASRLTGIEERLDDQEYRSEDILFLNEVSEFDDYEGLQDYSEKLLDRYSQDLLSQEVEKFEEYRNPFEYAKSLAHDWDALASNTRYGDTGLEFFSDSSVEEWREEARVNAFRVMSTNIGREVVLNFVKYKPRGPFWDIAGASYGLMRGMRMEIEERDVEERLKEVFDFLDD</sequence>
<protein>
    <submittedName>
        <fullName evidence="1">Uncharacterized protein</fullName>
    </submittedName>
</protein>
<name>A0ABY8CF57_9ARCH</name>
<dbReference type="RefSeq" id="WP_347721660.1">
    <property type="nucleotide sequence ID" value="NZ_CP104395.1"/>
</dbReference>
<keyword evidence="2" id="KW-1185">Reference proteome</keyword>
<dbReference type="GeneID" id="90590258"/>
<gene>
    <name evidence="1" type="ORF">SVXNc_0821</name>
</gene>
<accession>A0ABY8CF57</accession>
<dbReference type="EMBL" id="CP104395">
    <property type="protein sequence ID" value="WEL19828.1"/>
    <property type="molecule type" value="Genomic_DNA"/>
</dbReference>
<proteinExistence type="predicted"/>
<reference evidence="1 2" key="1">
    <citation type="submission" date="2022-09" db="EMBL/GenBank/DDBJ databases">
        <title>Xylan utilization by haloarchaea-nanohaloarchaea associations.</title>
        <authorList>
            <person name="Yakimov M."/>
        </authorList>
    </citation>
    <scope>NUCLEOTIDE SEQUENCE [LARGE SCALE GENOMIC DNA]</scope>
    <source>
        <strain evidence="1 2">SVXNc</strain>
    </source>
</reference>
<dbReference type="Proteomes" id="UP001218034">
    <property type="component" value="Chromosome"/>
</dbReference>